<dbReference type="SUPFAM" id="SSF51735">
    <property type="entry name" value="NAD(P)-binding Rossmann-fold domains"/>
    <property type="match status" value="1"/>
</dbReference>
<reference evidence="8 10" key="2">
    <citation type="submission" date="2018-08" db="EMBL/GenBank/DDBJ databases">
        <title>Brachybacterium saurashtrense DSM 23186.</title>
        <authorList>
            <person name="Li Y."/>
        </authorList>
    </citation>
    <scope>NUCLEOTIDE SEQUENCE [LARGE SCALE GENOMIC DNA]</scope>
    <source>
        <strain evidence="8 10">DSM 23186</strain>
    </source>
</reference>
<dbReference type="Gene3D" id="3.40.50.720">
    <property type="entry name" value="NAD(P)-binding Rossmann-like Domain"/>
    <property type="match status" value="1"/>
</dbReference>
<dbReference type="PANTHER" id="PTHR43708:SF5">
    <property type="entry name" value="CONSERVED EXPRESSED OXIDOREDUCTASE (EUROFUNG)-RELATED"/>
    <property type="match status" value="1"/>
</dbReference>
<dbReference type="InterPro" id="IPR036291">
    <property type="entry name" value="NAD(P)-bd_dom_sf"/>
</dbReference>
<evidence type="ECO:0000256" key="3">
    <source>
        <dbReference type="ARBA" id="ARBA00023027"/>
    </source>
</evidence>
<keyword evidence="3" id="KW-0520">NAD</keyword>
<dbReference type="PANTHER" id="PTHR43708">
    <property type="entry name" value="CONSERVED EXPRESSED OXIDOREDUCTASE (EUROFUNG)"/>
    <property type="match status" value="1"/>
</dbReference>
<evidence type="ECO:0000313" key="9">
    <source>
        <dbReference type="Proteomes" id="UP000254236"/>
    </source>
</evidence>
<comment type="similarity">
    <text evidence="1">Belongs to the Gfo/Idh/MocA family.</text>
</comment>
<keyword evidence="9" id="KW-1185">Reference proteome</keyword>
<dbReference type="EMBL" id="QSWH01000001">
    <property type="protein sequence ID" value="RRR24756.1"/>
    <property type="molecule type" value="Genomic_DNA"/>
</dbReference>
<evidence type="ECO:0000256" key="2">
    <source>
        <dbReference type="ARBA" id="ARBA00023002"/>
    </source>
</evidence>
<protein>
    <submittedName>
        <fullName evidence="8">Gfo/Idh/MocA family oxidoreductase</fullName>
    </submittedName>
</protein>
<dbReference type="Pfam" id="PF01408">
    <property type="entry name" value="GFO_IDH_MocA"/>
    <property type="match status" value="1"/>
</dbReference>
<dbReference type="SUPFAM" id="SSF55347">
    <property type="entry name" value="Glyceraldehyde-3-phosphate dehydrogenase-like, C-terminal domain"/>
    <property type="match status" value="1"/>
</dbReference>
<dbReference type="AlphaFoldDB" id="A0A345YP86"/>
<dbReference type="Proteomes" id="UP000254236">
    <property type="component" value="Chromosome"/>
</dbReference>
<dbReference type="KEGG" id="bsau:DWV08_09055"/>
<feature type="region of interest" description="Disordered" evidence="4">
    <location>
        <begin position="399"/>
        <end position="419"/>
    </location>
</feature>
<evidence type="ECO:0000256" key="4">
    <source>
        <dbReference type="SAM" id="MobiDB-lite"/>
    </source>
</evidence>
<dbReference type="RefSeq" id="WP_115413486.1">
    <property type="nucleotide sequence ID" value="NZ_CP031356.1"/>
</dbReference>
<dbReference type="InterPro" id="IPR000683">
    <property type="entry name" value="Gfo/Idh/MocA-like_OxRdtase_N"/>
</dbReference>
<accession>A0A345YP86</accession>
<feature type="domain" description="Gfo/Idh/MocA-like oxidoreductase N-terminal" evidence="5">
    <location>
        <begin position="4"/>
        <end position="103"/>
    </location>
</feature>
<evidence type="ECO:0000259" key="5">
    <source>
        <dbReference type="Pfam" id="PF01408"/>
    </source>
</evidence>
<dbReference type="Pfam" id="PF22725">
    <property type="entry name" value="GFO_IDH_MocA_C3"/>
    <property type="match status" value="1"/>
</dbReference>
<gene>
    <name evidence="7" type="ORF">DWV08_09055</name>
    <name evidence="8" type="ORF">DXU92_00800</name>
</gene>
<dbReference type="InterPro" id="IPR055170">
    <property type="entry name" value="GFO_IDH_MocA-like_dom"/>
</dbReference>
<organism evidence="8 10">
    <name type="scientific">Brachybacterium saurashtrense</name>
    <dbReference type="NCBI Taxonomy" id="556288"/>
    <lineage>
        <taxon>Bacteria</taxon>
        <taxon>Bacillati</taxon>
        <taxon>Actinomycetota</taxon>
        <taxon>Actinomycetes</taxon>
        <taxon>Micrococcales</taxon>
        <taxon>Dermabacteraceae</taxon>
        <taxon>Brachybacterium</taxon>
    </lineage>
</organism>
<dbReference type="InterPro" id="IPR051317">
    <property type="entry name" value="Gfo/Idh/MocA_oxidoreduct"/>
</dbReference>
<proteinExistence type="inferred from homology"/>
<dbReference type="GO" id="GO:0000166">
    <property type="term" value="F:nucleotide binding"/>
    <property type="evidence" value="ECO:0007669"/>
    <property type="project" value="InterPro"/>
</dbReference>
<feature type="domain" description="GFO/IDH/MocA-like oxidoreductase" evidence="6">
    <location>
        <begin position="181"/>
        <end position="295"/>
    </location>
</feature>
<evidence type="ECO:0000313" key="10">
    <source>
        <dbReference type="Proteomes" id="UP000282185"/>
    </source>
</evidence>
<dbReference type="GO" id="GO:0016491">
    <property type="term" value="F:oxidoreductase activity"/>
    <property type="evidence" value="ECO:0007669"/>
    <property type="project" value="UniProtKB-KW"/>
</dbReference>
<evidence type="ECO:0000313" key="7">
    <source>
        <dbReference type="EMBL" id="AXK45738.1"/>
    </source>
</evidence>
<evidence type="ECO:0000313" key="8">
    <source>
        <dbReference type="EMBL" id="RRR24756.1"/>
    </source>
</evidence>
<reference evidence="7 9" key="1">
    <citation type="submission" date="2018-07" db="EMBL/GenBank/DDBJ databases">
        <title>Brachybacterium saurashtrense DSM 23186 genome sequence.</title>
        <authorList>
            <person name="Guo L."/>
        </authorList>
    </citation>
    <scope>NUCLEOTIDE SEQUENCE [LARGE SCALE GENOMIC DNA]</scope>
    <source>
        <strain evidence="7 9">DSM 23186</strain>
    </source>
</reference>
<dbReference type="Proteomes" id="UP000282185">
    <property type="component" value="Unassembled WGS sequence"/>
</dbReference>
<evidence type="ECO:0000259" key="6">
    <source>
        <dbReference type="Pfam" id="PF22725"/>
    </source>
</evidence>
<dbReference type="OrthoDB" id="9815825at2"/>
<name>A0A345YP86_9MICO</name>
<dbReference type="EMBL" id="CP031356">
    <property type="protein sequence ID" value="AXK45738.1"/>
    <property type="molecule type" value="Genomic_DNA"/>
</dbReference>
<evidence type="ECO:0000256" key="1">
    <source>
        <dbReference type="ARBA" id="ARBA00010928"/>
    </source>
</evidence>
<keyword evidence="2" id="KW-0560">Oxidoreductase</keyword>
<dbReference type="Gene3D" id="3.30.360.10">
    <property type="entry name" value="Dihydrodipicolinate Reductase, domain 2"/>
    <property type="match status" value="1"/>
</dbReference>
<sequence length="419" mass="43626">MEMVRIGIVGAGFAAQFHLRALRRLARSGAEVVGVAASSPQSARAFAARHHVPQAHPDVASLLASDVDLVVVAVPTALHEEVTVAAAAAGKHVLVEKPLTGAFGSGAASAEIAPTERAERELAAARAAMERITGAVERAGVQLFYAENWVHAPAVARVRSLLSTSGAPLLDLRAEQSHSGSHASAARRRASAGGGALLTLGAHPLATVLHLKAVESGLSGRGPIRPVSVTAETASLHQLVASHGGDTALVRDWEDVETWANLVLAFDDGSRATVTASFQMLGGVRDQLEVYTADAAYRTKMTQHDELSVFTPDPAAFADQVLQEKVESATGWQAVPSDAGWSHGHLQQFEDVLGALREGREPLSGLPLARDTVEIVYSAYLSAARGERVAVGGALPGAAVDAPHRTSPALAHSQEAGPR</sequence>